<keyword evidence="1" id="KW-0547">Nucleotide-binding</keyword>
<evidence type="ECO:0000256" key="4">
    <source>
        <dbReference type="ARBA" id="ARBA00023125"/>
    </source>
</evidence>
<evidence type="ECO:0000256" key="1">
    <source>
        <dbReference type="ARBA" id="ARBA00022741"/>
    </source>
</evidence>
<accession>A0AAE3DC60</accession>
<feature type="domain" description="Sigma-54 factor interaction" evidence="6">
    <location>
        <begin position="324"/>
        <end position="554"/>
    </location>
</feature>
<dbReference type="SUPFAM" id="SSF46689">
    <property type="entry name" value="Homeodomain-like"/>
    <property type="match status" value="1"/>
</dbReference>
<organism evidence="7 8">
    <name type="scientific">Hominiventricola filiformis</name>
    <dbReference type="NCBI Taxonomy" id="2885352"/>
    <lineage>
        <taxon>Bacteria</taxon>
        <taxon>Bacillati</taxon>
        <taxon>Bacillota</taxon>
        <taxon>Clostridia</taxon>
        <taxon>Lachnospirales</taxon>
        <taxon>Lachnospiraceae</taxon>
        <taxon>Hominiventricola</taxon>
    </lineage>
</organism>
<keyword evidence="8" id="KW-1185">Reference proteome</keyword>
<dbReference type="Gene3D" id="3.40.50.300">
    <property type="entry name" value="P-loop containing nucleotide triphosphate hydrolases"/>
    <property type="match status" value="1"/>
</dbReference>
<dbReference type="InterPro" id="IPR002078">
    <property type="entry name" value="Sigma_54_int"/>
</dbReference>
<evidence type="ECO:0000256" key="5">
    <source>
        <dbReference type="ARBA" id="ARBA00023163"/>
    </source>
</evidence>
<dbReference type="GO" id="GO:0005524">
    <property type="term" value="F:ATP binding"/>
    <property type="evidence" value="ECO:0007669"/>
    <property type="project" value="UniProtKB-KW"/>
</dbReference>
<dbReference type="PANTHER" id="PTHR32071">
    <property type="entry name" value="TRANSCRIPTIONAL REGULATORY PROTEIN"/>
    <property type="match status" value="1"/>
</dbReference>
<name>A0AAE3DC60_9FIRM</name>
<dbReference type="Gene3D" id="1.10.8.60">
    <property type="match status" value="1"/>
</dbReference>
<dbReference type="Gene3D" id="3.40.50.10660">
    <property type="entry name" value="PrpR receptor domain-like"/>
    <property type="match status" value="1"/>
</dbReference>
<dbReference type="CDD" id="cd00009">
    <property type="entry name" value="AAA"/>
    <property type="match status" value="1"/>
</dbReference>
<dbReference type="InterPro" id="IPR027417">
    <property type="entry name" value="P-loop_NTPase"/>
</dbReference>
<dbReference type="InterPro" id="IPR009057">
    <property type="entry name" value="Homeodomain-like_sf"/>
</dbReference>
<dbReference type="InterPro" id="IPR010524">
    <property type="entry name" value="Sig_transdc_resp-reg_PrpR_N"/>
</dbReference>
<dbReference type="Pfam" id="PF02954">
    <property type="entry name" value="HTH_8"/>
    <property type="match status" value="1"/>
</dbReference>
<dbReference type="PRINTS" id="PR01590">
    <property type="entry name" value="HTHFIS"/>
</dbReference>
<dbReference type="Pfam" id="PF00158">
    <property type="entry name" value="Sigma54_activat"/>
    <property type="match status" value="1"/>
</dbReference>
<dbReference type="SUPFAM" id="SSF159800">
    <property type="entry name" value="PrpR receptor domain-like"/>
    <property type="match status" value="1"/>
</dbReference>
<dbReference type="PROSITE" id="PS50045">
    <property type="entry name" value="SIGMA54_INTERACT_4"/>
    <property type="match status" value="1"/>
</dbReference>
<dbReference type="Pfam" id="PF06506">
    <property type="entry name" value="PrpR_N"/>
    <property type="match status" value="1"/>
</dbReference>
<dbReference type="InterPro" id="IPR002197">
    <property type="entry name" value="HTH_Fis"/>
</dbReference>
<dbReference type="PROSITE" id="PS00688">
    <property type="entry name" value="SIGMA54_INTERACT_3"/>
    <property type="match status" value="1"/>
</dbReference>
<dbReference type="InterPro" id="IPR025662">
    <property type="entry name" value="Sigma_54_int_dom_ATP-bd_1"/>
</dbReference>
<dbReference type="PANTHER" id="PTHR32071:SF57">
    <property type="entry name" value="C4-DICARBOXYLATE TRANSPORT TRANSCRIPTIONAL REGULATORY PROTEIN DCTD"/>
    <property type="match status" value="1"/>
</dbReference>
<keyword evidence="5" id="KW-0804">Transcription</keyword>
<comment type="caution">
    <text evidence="7">The sequence shown here is derived from an EMBL/GenBank/DDBJ whole genome shotgun (WGS) entry which is preliminary data.</text>
</comment>
<reference evidence="7 8" key="1">
    <citation type="submission" date="2021-10" db="EMBL/GenBank/DDBJ databases">
        <title>Anaerobic single-cell dispensing facilitates the cultivation of human gut bacteria.</title>
        <authorList>
            <person name="Afrizal A."/>
        </authorList>
    </citation>
    <scope>NUCLEOTIDE SEQUENCE [LARGE SCALE GENOMIC DNA]</scope>
    <source>
        <strain evidence="7 8">CLA-AA-H276</strain>
    </source>
</reference>
<dbReference type="InterPro" id="IPR058031">
    <property type="entry name" value="AAA_lid_NorR"/>
</dbReference>
<dbReference type="InterPro" id="IPR025943">
    <property type="entry name" value="Sigma_54_int_dom_ATP-bd_2"/>
</dbReference>
<dbReference type="FunFam" id="3.40.50.300:FF:000006">
    <property type="entry name" value="DNA-binding transcriptional regulator NtrC"/>
    <property type="match status" value="1"/>
</dbReference>
<dbReference type="Gene3D" id="3.40.50.2300">
    <property type="match status" value="1"/>
</dbReference>
<dbReference type="RefSeq" id="WP_308459472.1">
    <property type="nucleotide sequence ID" value="NZ_JAJEPS010000008.1"/>
</dbReference>
<evidence type="ECO:0000256" key="2">
    <source>
        <dbReference type="ARBA" id="ARBA00022840"/>
    </source>
</evidence>
<evidence type="ECO:0000256" key="3">
    <source>
        <dbReference type="ARBA" id="ARBA00023015"/>
    </source>
</evidence>
<keyword evidence="3" id="KW-0805">Transcription regulation</keyword>
<keyword evidence="2" id="KW-0067">ATP-binding</keyword>
<dbReference type="Gene3D" id="3.30.450.20">
    <property type="entry name" value="PAS domain"/>
    <property type="match status" value="1"/>
</dbReference>
<dbReference type="EMBL" id="JAJEPS010000008">
    <property type="protein sequence ID" value="MCC2126396.1"/>
    <property type="molecule type" value="Genomic_DNA"/>
</dbReference>
<dbReference type="InterPro" id="IPR003593">
    <property type="entry name" value="AAA+_ATPase"/>
</dbReference>
<dbReference type="SMART" id="SM00382">
    <property type="entry name" value="AAA"/>
    <property type="match status" value="1"/>
</dbReference>
<dbReference type="PROSITE" id="PS00675">
    <property type="entry name" value="SIGMA54_INTERACT_1"/>
    <property type="match status" value="1"/>
</dbReference>
<proteinExistence type="predicted"/>
<dbReference type="Proteomes" id="UP001198220">
    <property type="component" value="Unassembled WGS sequence"/>
</dbReference>
<dbReference type="Pfam" id="PF25601">
    <property type="entry name" value="AAA_lid_14"/>
    <property type="match status" value="1"/>
</dbReference>
<evidence type="ECO:0000313" key="7">
    <source>
        <dbReference type="EMBL" id="MCC2126396.1"/>
    </source>
</evidence>
<dbReference type="InterPro" id="IPR025944">
    <property type="entry name" value="Sigma_54_int_dom_CS"/>
</dbReference>
<dbReference type="AlphaFoldDB" id="A0AAE3DC60"/>
<gene>
    <name evidence="7" type="ORF">LKD36_09395</name>
</gene>
<evidence type="ECO:0000259" key="6">
    <source>
        <dbReference type="PROSITE" id="PS50045"/>
    </source>
</evidence>
<evidence type="ECO:0000313" key="8">
    <source>
        <dbReference type="Proteomes" id="UP001198220"/>
    </source>
</evidence>
<sequence length="640" mass="71858">MIHVLIIVPYPELVDKTCKILDIPKYKDAIDATIQLMTVDKVDQVISSGYDLIIARGYTAVTLSQKQNVPILPLPITTLDILHAIIDCRDTLTPTPRKIGCVGRGNEFESLNSLTDVLNIPIYISTTSTYMGVEQCVQDAIDHGCDAIVGGYSAFLAAQDKDIPGFFVRAGEEAITQVLDDAIRIIEASSMQQFRNEIYKTVIRSSTNAILYVDNQERIIIENQQAVSLTRKKTLKTRSLQQMLPFMDATYREVLSTGKAVSNEIQQLYDQTISIEYIPILIREKVDGVLISFQDITQIQKQEATIRKNLSDKGLRAKYTFRDIIHNSDIMNTTIEKARRFAETSSNIMLLGESGTGKELFAQSIHNCSKRKDGPFVAINCAALPENLLESELFVYVQGAFTGTNKGGKIGLFELAHGGTLFLDEISEVSINVQSKLLRVLQEREVRRIGDDKVISIDVRIICATNQNLKKLIVEGRFRQDLLYRLDVLRVFLPPLRRREKDVLLIFSSLLRHYLPDNVEELPPLTPEAQELLLFTPFPGNVRELRNVAERVSVLHNFPDAITADELTMALYPEDIDSDDHNAFFDAPAAPVTPSRASSEAQAIQDALKECNGNQTKAARLLGIDRSTLWRKLKKYNLNI</sequence>
<dbReference type="GO" id="GO:0000156">
    <property type="term" value="F:phosphorelay response regulator activity"/>
    <property type="evidence" value="ECO:0007669"/>
    <property type="project" value="InterPro"/>
</dbReference>
<dbReference type="GO" id="GO:0043565">
    <property type="term" value="F:sequence-specific DNA binding"/>
    <property type="evidence" value="ECO:0007669"/>
    <property type="project" value="InterPro"/>
</dbReference>
<dbReference type="PROSITE" id="PS00676">
    <property type="entry name" value="SIGMA54_INTERACT_2"/>
    <property type="match status" value="1"/>
</dbReference>
<dbReference type="Gene3D" id="1.10.10.60">
    <property type="entry name" value="Homeodomain-like"/>
    <property type="match status" value="1"/>
</dbReference>
<keyword evidence="4" id="KW-0238">DNA-binding</keyword>
<protein>
    <submittedName>
        <fullName evidence="7">Sigma 54-interacting transcriptional regulator</fullName>
    </submittedName>
</protein>
<dbReference type="SUPFAM" id="SSF52540">
    <property type="entry name" value="P-loop containing nucleoside triphosphate hydrolases"/>
    <property type="match status" value="1"/>
</dbReference>
<dbReference type="GO" id="GO:0006355">
    <property type="term" value="P:regulation of DNA-templated transcription"/>
    <property type="evidence" value="ECO:0007669"/>
    <property type="project" value="InterPro"/>
</dbReference>